<keyword evidence="3 6" id="KW-0812">Transmembrane</keyword>
<evidence type="ECO:0000256" key="4">
    <source>
        <dbReference type="ARBA" id="ARBA00022989"/>
    </source>
</evidence>
<feature type="transmembrane region" description="Helical" evidence="6">
    <location>
        <begin position="21"/>
        <end position="43"/>
    </location>
</feature>
<feature type="domain" description="EamA" evidence="7">
    <location>
        <begin position="166"/>
        <end position="289"/>
    </location>
</feature>
<comment type="caution">
    <text evidence="8">The sequence shown here is derived from an EMBL/GenBank/DDBJ whole genome shotgun (WGS) entry which is preliminary data.</text>
</comment>
<evidence type="ECO:0000256" key="1">
    <source>
        <dbReference type="ARBA" id="ARBA00004141"/>
    </source>
</evidence>
<organism evidence="8 9">
    <name type="scientific">Limibacillus halophilus</name>
    <dbReference type="NCBI Taxonomy" id="1579333"/>
    <lineage>
        <taxon>Bacteria</taxon>
        <taxon>Pseudomonadati</taxon>
        <taxon>Pseudomonadota</taxon>
        <taxon>Alphaproteobacteria</taxon>
        <taxon>Rhodospirillales</taxon>
        <taxon>Rhodovibrionaceae</taxon>
        <taxon>Limibacillus</taxon>
    </lineage>
</organism>
<sequence>MPKLIRSVKDRFGTCSGPVQGAFYMIVACLGFSIMNIFVRLGAAELHPIQVAFFRNLFALIFMLPWLASHWSTALKTKRLGLHATRAGFGLCAMLFWFTSVAMLPLAEAVALNFTVPLFATIGAAVILRERVRLRRWSATLVGFIGVLIILRPGFMELTPLMSLPVIAAAFMAVSVICVKRLSDTETPAAVVLYMNLLLTPLSLLPALFVWRWPSFEVWMLMVALGFFAVVAHIFITRAYASADASAILPFDYSRLPFIAVLAYFFFGQTSDVWTWVGAAVIAASSLYIARREARASAEGRAKGAATVSPRGR</sequence>
<feature type="domain" description="EamA" evidence="7">
    <location>
        <begin position="21"/>
        <end position="151"/>
    </location>
</feature>
<feature type="transmembrane region" description="Helical" evidence="6">
    <location>
        <begin position="80"/>
        <end position="98"/>
    </location>
</feature>
<name>A0A839SWF0_9PROT</name>
<evidence type="ECO:0000313" key="8">
    <source>
        <dbReference type="EMBL" id="MBB3065285.1"/>
    </source>
</evidence>
<feature type="transmembrane region" description="Helical" evidence="6">
    <location>
        <begin position="137"/>
        <end position="155"/>
    </location>
</feature>
<feature type="transmembrane region" description="Helical" evidence="6">
    <location>
        <begin position="191"/>
        <end position="212"/>
    </location>
</feature>
<comment type="subcellular location">
    <subcellularLocation>
        <location evidence="1">Membrane</location>
        <topology evidence="1">Multi-pass membrane protein</topology>
    </subcellularLocation>
</comment>
<evidence type="ECO:0000256" key="3">
    <source>
        <dbReference type="ARBA" id="ARBA00022692"/>
    </source>
</evidence>
<comment type="similarity">
    <text evidence="2">Belongs to the drug/metabolite transporter (DMT) superfamily. 10 TMS drug/metabolite exporter (DME) (TC 2.A.7.3) family.</text>
</comment>
<evidence type="ECO:0000313" key="9">
    <source>
        <dbReference type="Proteomes" id="UP000581135"/>
    </source>
</evidence>
<keyword evidence="4 6" id="KW-1133">Transmembrane helix</keyword>
<feature type="transmembrane region" description="Helical" evidence="6">
    <location>
        <begin position="110"/>
        <end position="128"/>
    </location>
</feature>
<evidence type="ECO:0000256" key="2">
    <source>
        <dbReference type="ARBA" id="ARBA00009853"/>
    </source>
</evidence>
<dbReference type="InterPro" id="IPR037185">
    <property type="entry name" value="EmrE-like"/>
</dbReference>
<keyword evidence="9" id="KW-1185">Reference proteome</keyword>
<feature type="transmembrane region" description="Helical" evidence="6">
    <location>
        <begin position="161"/>
        <end position="179"/>
    </location>
</feature>
<dbReference type="RefSeq" id="WP_183416094.1">
    <property type="nucleotide sequence ID" value="NZ_JACHXA010000003.1"/>
</dbReference>
<feature type="transmembrane region" description="Helical" evidence="6">
    <location>
        <begin position="218"/>
        <end position="236"/>
    </location>
</feature>
<dbReference type="GO" id="GO:0016020">
    <property type="term" value="C:membrane"/>
    <property type="evidence" value="ECO:0007669"/>
    <property type="project" value="UniProtKB-SubCell"/>
</dbReference>
<evidence type="ECO:0000256" key="6">
    <source>
        <dbReference type="SAM" id="Phobius"/>
    </source>
</evidence>
<accession>A0A839SWF0</accession>
<dbReference type="SUPFAM" id="SSF103481">
    <property type="entry name" value="Multidrug resistance efflux transporter EmrE"/>
    <property type="match status" value="2"/>
</dbReference>
<feature type="transmembrane region" description="Helical" evidence="6">
    <location>
        <begin position="49"/>
        <end position="68"/>
    </location>
</feature>
<gene>
    <name evidence="8" type="ORF">FHR98_001564</name>
</gene>
<dbReference type="Proteomes" id="UP000581135">
    <property type="component" value="Unassembled WGS sequence"/>
</dbReference>
<dbReference type="PANTHER" id="PTHR22911">
    <property type="entry name" value="ACYL-MALONYL CONDENSING ENZYME-RELATED"/>
    <property type="match status" value="1"/>
</dbReference>
<dbReference type="Pfam" id="PF00892">
    <property type="entry name" value="EamA"/>
    <property type="match status" value="2"/>
</dbReference>
<evidence type="ECO:0000256" key="5">
    <source>
        <dbReference type="ARBA" id="ARBA00023136"/>
    </source>
</evidence>
<reference evidence="8 9" key="1">
    <citation type="submission" date="2020-08" db="EMBL/GenBank/DDBJ databases">
        <title>Genomic Encyclopedia of Type Strains, Phase III (KMG-III): the genomes of soil and plant-associated and newly described type strains.</title>
        <authorList>
            <person name="Whitman W."/>
        </authorList>
    </citation>
    <scope>NUCLEOTIDE SEQUENCE [LARGE SCALE GENOMIC DNA]</scope>
    <source>
        <strain evidence="8 9">CECT 8803</strain>
    </source>
</reference>
<dbReference type="InterPro" id="IPR000620">
    <property type="entry name" value="EamA_dom"/>
</dbReference>
<dbReference type="PANTHER" id="PTHR22911:SF6">
    <property type="entry name" value="SOLUTE CARRIER FAMILY 35 MEMBER G1"/>
    <property type="match status" value="1"/>
</dbReference>
<evidence type="ECO:0000259" key="7">
    <source>
        <dbReference type="Pfam" id="PF00892"/>
    </source>
</evidence>
<dbReference type="AlphaFoldDB" id="A0A839SWF0"/>
<keyword evidence="5 6" id="KW-0472">Membrane</keyword>
<dbReference type="EMBL" id="JACHXA010000003">
    <property type="protein sequence ID" value="MBB3065285.1"/>
    <property type="molecule type" value="Genomic_DNA"/>
</dbReference>
<feature type="transmembrane region" description="Helical" evidence="6">
    <location>
        <begin position="273"/>
        <end position="290"/>
    </location>
</feature>
<feature type="transmembrane region" description="Helical" evidence="6">
    <location>
        <begin position="248"/>
        <end position="267"/>
    </location>
</feature>
<protein>
    <submittedName>
        <fullName evidence="8">Drug/metabolite transporter (DMT)-like permease</fullName>
    </submittedName>
</protein>
<dbReference type="PROSITE" id="PS51257">
    <property type="entry name" value="PROKAR_LIPOPROTEIN"/>
    <property type="match status" value="1"/>
</dbReference>
<proteinExistence type="inferred from homology"/>